<dbReference type="EMBL" id="SWFT01000102">
    <property type="protein sequence ID" value="KAA8901505.1"/>
    <property type="molecule type" value="Genomic_DNA"/>
</dbReference>
<dbReference type="Pfam" id="PF02213">
    <property type="entry name" value="GYF"/>
    <property type="match status" value="1"/>
</dbReference>
<evidence type="ECO:0000313" key="4">
    <source>
        <dbReference type="Proteomes" id="UP000449547"/>
    </source>
</evidence>
<dbReference type="RefSeq" id="XP_034011986.1">
    <property type="nucleotide sequence ID" value="XM_034155952.1"/>
</dbReference>
<feature type="compositionally biased region" description="Polar residues" evidence="1">
    <location>
        <begin position="678"/>
        <end position="688"/>
    </location>
</feature>
<dbReference type="InterPro" id="IPR003169">
    <property type="entry name" value="GYF"/>
</dbReference>
<dbReference type="OMA" id="RQEFLRW"/>
<sequence>MTIPANTSQRYSLAEVFSVWNKSAQDILNTTLEGDPREKYKQPDHPQPIYHVELHPHESHKSGATPHDASVADSLSGLSLNSPPAPAPAPATTASALVPPSMIQWHYIDHNKVEQGPFSGDMMAEWWAGGFLNLDLNIRRKEDTAYMTIQDLCQATGNFSAPFSVPLAANTAPAVAPAAPPPAPPLASPLTADLNQAPTGGISAAGGTAKKDFSLLRGLYDPFAPSPASPLNSPLTQQATPLYHQSPLMASASLASPSLGAAGGALGSAPLAPPTGGGLFASQLGSASFQQPLVNPQPFAPQPTATAPAFLSRTSSSWLDFNNASPWGVTNSSSSRVNSPFMNGDDVAAPSTDVLDNFGVASVLNDDDHKLFGGPAPTLQQQAQQLHQSLQQQSLRKEREDVRSTPSPRVASSGASASISVASPSPSPVTTTAAPTTTATQQYAQPEPVAAPVAPVVPVETPASVDTATAKKSKRKSEQPKEEAAKSTAKSKEVVTPKEPAPKPQKLQLDELIKPKDTTKTEAESGAACPWSTAPQAPQKPVLTLKEIQQLEAEKQSKQKQQESQIRAEQAQRAWAAAEAKARVPDTQANIDFASKGGWGTAPVAQQPPAKTLAEIQREEAELAAQKRAAQKAASLSSVPSFASAAAAASSAIPDSAWTTVASKKPATKKPAVPQAPAITNQPSSMPSPQVLRMVSAAPKPVSSTSNSATREEFMVWARSQMAGLYPSVSKEELLAMFCTLSTSSPDSQALIAETMYASSATVDGRRFAQEFLKRRGRVDAKIGMSDEVEWAAAIAQSADKVQTVDEDGWSTTNKKKGKKKH</sequence>
<feature type="compositionally biased region" description="Low complexity" evidence="1">
    <location>
        <begin position="410"/>
        <end position="439"/>
    </location>
</feature>
<feature type="compositionally biased region" description="Pro residues" evidence="1">
    <location>
        <begin position="178"/>
        <end position="187"/>
    </location>
</feature>
<evidence type="ECO:0000256" key="1">
    <source>
        <dbReference type="SAM" id="MobiDB-lite"/>
    </source>
</evidence>
<organism evidence="3 4">
    <name type="scientific">Diutina rugosa</name>
    <name type="common">Yeast</name>
    <name type="synonym">Candida rugosa</name>
    <dbReference type="NCBI Taxonomy" id="5481"/>
    <lineage>
        <taxon>Eukaryota</taxon>
        <taxon>Fungi</taxon>
        <taxon>Dikarya</taxon>
        <taxon>Ascomycota</taxon>
        <taxon>Saccharomycotina</taxon>
        <taxon>Pichiomycetes</taxon>
        <taxon>Debaryomycetaceae</taxon>
        <taxon>Diutina</taxon>
    </lineage>
</organism>
<dbReference type="PANTHER" id="PTHR14445:SF36">
    <property type="entry name" value="FI03272P-RELATED"/>
    <property type="match status" value="1"/>
</dbReference>
<dbReference type="InterPro" id="IPR035445">
    <property type="entry name" value="GYF-like_dom_sf"/>
</dbReference>
<feature type="compositionally biased region" description="Basic and acidic residues" evidence="1">
    <location>
        <begin position="552"/>
        <end position="561"/>
    </location>
</feature>
<dbReference type="GeneID" id="54781865"/>
<feature type="region of interest" description="Disordered" evidence="1">
    <location>
        <begin position="176"/>
        <end position="205"/>
    </location>
</feature>
<feature type="region of interest" description="Disordered" evidence="1">
    <location>
        <begin position="462"/>
        <end position="630"/>
    </location>
</feature>
<dbReference type="Proteomes" id="UP000449547">
    <property type="component" value="Unassembled WGS sequence"/>
</dbReference>
<feature type="compositionally biased region" description="Basic and acidic residues" evidence="1">
    <location>
        <begin position="476"/>
        <end position="496"/>
    </location>
</feature>
<dbReference type="VEuPathDB" id="FungiDB:DIURU_003214"/>
<feature type="region of interest" description="Disordered" evidence="1">
    <location>
        <begin position="386"/>
        <end position="439"/>
    </location>
</feature>
<gene>
    <name evidence="3" type="ORF">DIURU_003214</name>
</gene>
<evidence type="ECO:0000259" key="2">
    <source>
        <dbReference type="PROSITE" id="PS50829"/>
    </source>
</evidence>
<comment type="caution">
    <text evidence="3">The sequence shown here is derived from an EMBL/GenBank/DDBJ whole genome shotgun (WGS) entry which is preliminary data.</text>
</comment>
<protein>
    <recommendedName>
        <fullName evidence="2">GYF domain-containing protein</fullName>
    </recommendedName>
</protein>
<dbReference type="GO" id="GO:0005829">
    <property type="term" value="C:cytosol"/>
    <property type="evidence" value="ECO:0007669"/>
    <property type="project" value="TreeGrafter"/>
</dbReference>
<feature type="domain" description="GYF" evidence="2">
    <location>
        <begin position="102"/>
        <end position="153"/>
    </location>
</feature>
<dbReference type="SMART" id="SM00444">
    <property type="entry name" value="GYF"/>
    <property type="match status" value="1"/>
</dbReference>
<keyword evidence="4" id="KW-1185">Reference proteome</keyword>
<dbReference type="OrthoDB" id="48509at2759"/>
<dbReference type="AlphaFoldDB" id="A0A642UNV6"/>
<dbReference type="Gene3D" id="3.30.1490.40">
    <property type="match status" value="1"/>
</dbReference>
<proteinExistence type="predicted"/>
<dbReference type="PANTHER" id="PTHR14445">
    <property type="entry name" value="GRB10 INTERACTING GYF PROTEIN"/>
    <property type="match status" value="1"/>
</dbReference>
<evidence type="ECO:0000313" key="3">
    <source>
        <dbReference type="EMBL" id="KAA8901505.1"/>
    </source>
</evidence>
<name>A0A642UNV6_DIURU</name>
<feature type="region of interest" description="Disordered" evidence="1">
    <location>
        <begin position="801"/>
        <end position="822"/>
    </location>
</feature>
<reference evidence="3 4" key="1">
    <citation type="submission" date="2019-07" db="EMBL/GenBank/DDBJ databases">
        <title>Genome assembly of two rare yeast pathogens: Diutina rugosa and Trichomonascus ciferrii.</title>
        <authorList>
            <person name="Mixao V."/>
            <person name="Saus E."/>
            <person name="Hansen A."/>
            <person name="Lass-Flor C."/>
            <person name="Gabaldon T."/>
        </authorList>
    </citation>
    <scope>NUCLEOTIDE SEQUENCE [LARGE SCALE GENOMIC DNA]</scope>
    <source>
        <strain evidence="3 4">CBS 613</strain>
    </source>
</reference>
<dbReference type="PROSITE" id="PS50829">
    <property type="entry name" value="GYF"/>
    <property type="match status" value="1"/>
</dbReference>
<dbReference type="InterPro" id="IPR051640">
    <property type="entry name" value="GRB10-interact_GYF"/>
</dbReference>
<feature type="compositionally biased region" description="Low complexity" evidence="1">
    <location>
        <begin position="562"/>
        <end position="579"/>
    </location>
</feature>
<feature type="region of interest" description="Disordered" evidence="1">
    <location>
        <begin position="662"/>
        <end position="689"/>
    </location>
</feature>
<accession>A0A642UNV6</accession>
<feature type="region of interest" description="Disordered" evidence="1">
    <location>
        <begin position="58"/>
        <end position="93"/>
    </location>
</feature>
<dbReference type="SUPFAM" id="SSF55277">
    <property type="entry name" value="GYF domain"/>
    <property type="match status" value="1"/>
</dbReference>
<feature type="compositionally biased region" description="Basic and acidic residues" evidence="1">
    <location>
        <begin position="508"/>
        <end position="523"/>
    </location>
</feature>